<dbReference type="InterPro" id="IPR013094">
    <property type="entry name" value="AB_hydrolase_3"/>
</dbReference>
<comment type="similarity">
    <text evidence="1">Belongs to the 'GDXG' lipolytic enzyme family.</text>
</comment>
<organism evidence="5 6">
    <name type="scientific">Nocardioides thalensis</name>
    <dbReference type="NCBI Taxonomy" id="1914755"/>
    <lineage>
        <taxon>Bacteria</taxon>
        <taxon>Bacillati</taxon>
        <taxon>Actinomycetota</taxon>
        <taxon>Actinomycetes</taxon>
        <taxon>Propionibacteriales</taxon>
        <taxon>Nocardioidaceae</taxon>
        <taxon>Nocardioides</taxon>
    </lineage>
</organism>
<dbReference type="InterPro" id="IPR033140">
    <property type="entry name" value="Lipase_GDXG_put_SER_AS"/>
</dbReference>
<dbReference type="PROSITE" id="PS01173">
    <property type="entry name" value="LIPASE_GDXG_HIS"/>
    <property type="match status" value="1"/>
</dbReference>
<dbReference type="PROSITE" id="PS01174">
    <property type="entry name" value="LIPASE_GDXG_SER"/>
    <property type="match status" value="1"/>
</dbReference>
<comment type="caution">
    <text evidence="5">The sequence shown here is derived from an EMBL/GenBank/DDBJ whole genome shotgun (WGS) entry which is preliminary data.</text>
</comment>
<protein>
    <submittedName>
        <fullName evidence="5">Acetyl esterase</fullName>
        <ecNumber evidence="5">3.1.1.-</ecNumber>
    </submittedName>
</protein>
<dbReference type="EC" id="3.1.1.-" evidence="5"/>
<gene>
    <name evidence="5" type="ORF">HNR19_003605</name>
</gene>
<evidence type="ECO:0000256" key="1">
    <source>
        <dbReference type="ARBA" id="ARBA00010515"/>
    </source>
</evidence>
<evidence type="ECO:0000313" key="5">
    <source>
        <dbReference type="EMBL" id="NYJ02907.1"/>
    </source>
</evidence>
<dbReference type="SUPFAM" id="SSF53474">
    <property type="entry name" value="alpha/beta-Hydrolases"/>
    <property type="match status" value="1"/>
</dbReference>
<evidence type="ECO:0000259" key="4">
    <source>
        <dbReference type="Pfam" id="PF07859"/>
    </source>
</evidence>
<evidence type="ECO:0000313" key="6">
    <source>
        <dbReference type="Proteomes" id="UP000530424"/>
    </source>
</evidence>
<evidence type="ECO:0000256" key="3">
    <source>
        <dbReference type="PROSITE-ProRule" id="PRU10038"/>
    </source>
</evidence>
<dbReference type="Gene3D" id="3.40.50.1820">
    <property type="entry name" value="alpha/beta hydrolase"/>
    <property type="match status" value="1"/>
</dbReference>
<dbReference type="Proteomes" id="UP000530424">
    <property type="component" value="Unassembled WGS sequence"/>
</dbReference>
<feature type="active site" evidence="3">
    <location>
        <position position="192"/>
    </location>
</feature>
<dbReference type="PANTHER" id="PTHR48081">
    <property type="entry name" value="AB HYDROLASE SUPERFAMILY PROTEIN C4A8.06C"/>
    <property type="match status" value="1"/>
</dbReference>
<keyword evidence="2 5" id="KW-0378">Hydrolase</keyword>
<name>A0A853C6L1_9ACTN</name>
<dbReference type="RefSeq" id="WP_179669213.1">
    <property type="nucleotide sequence ID" value="NZ_JACCFP010000001.1"/>
</dbReference>
<dbReference type="Pfam" id="PF07859">
    <property type="entry name" value="Abhydrolase_3"/>
    <property type="match status" value="1"/>
</dbReference>
<dbReference type="EMBL" id="JACCFP010000001">
    <property type="protein sequence ID" value="NYJ02907.1"/>
    <property type="molecule type" value="Genomic_DNA"/>
</dbReference>
<keyword evidence="6" id="KW-1185">Reference proteome</keyword>
<dbReference type="InterPro" id="IPR050300">
    <property type="entry name" value="GDXG_lipolytic_enzyme"/>
</dbReference>
<dbReference type="InterPro" id="IPR002168">
    <property type="entry name" value="Lipase_GDXG_HIS_AS"/>
</dbReference>
<evidence type="ECO:0000256" key="2">
    <source>
        <dbReference type="ARBA" id="ARBA00022801"/>
    </source>
</evidence>
<dbReference type="InterPro" id="IPR029058">
    <property type="entry name" value="AB_hydrolase_fold"/>
</dbReference>
<dbReference type="AlphaFoldDB" id="A0A853C6L1"/>
<proteinExistence type="inferred from homology"/>
<sequence>MSIRSAVEARTLNALLALPERVQRRLGGRPDVQDGEPLAADLQLMLRLQRLARKQGLVSQPPLEKSRRDMLENTRVVGGRQPIGEVRELEVAGLPARLYVPTSPGVTSGPGPLLLFFHGGGFLNGDLESHDPPCRVLAEESGVPVLAVEYHCGPEAAFPAAFDDAVAAHRWVVDNAEELDADPARLGVAGDSAGGNIAAWTAIAAARAGTPLAWQLLIYPCTEPRRATKSLELFGEGYYLTRDFMDHVNDVYLPTDAERDDERVQLLAADLPQGLAAAYVVTAGFDPLRDEGESYARRLSDAGVAVELQRFPDQIHGFLNIVGVGSSSRAAVLEIAEHVRKALG</sequence>
<reference evidence="5 6" key="1">
    <citation type="submission" date="2020-07" db="EMBL/GenBank/DDBJ databases">
        <title>Sequencing the genomes of 1000 actinobacteria strains.</title>
        <authorList>
            <person name="Klenk H.-P."/>
        </authorList>
    </citation>
    <scope>NUCLEOTIDE SEQUENCE [LARGE SCALE GENOMIC DNA]</scope>
    <source>
        <strain evidence="5 6">DSM 103833</strain>
    </source>
</reference>
<accession>A0A853C6L1</accession>
<feature type="domain" description="Alpha/beta hydrolase fold-3" evidence="4">
    <location>
        <begin position="114"/>
        <end position="319"/>
    </location>
</feature>
<dbReference type="GO" id="GO:0016787">
    <property type="term" value="F:hydrolase activity"/>
    <property type="evidence" value="ECO:0007669"/>
    <property type="project" value="UniProtKB-KW"/>
</dbReference>
<dbReference type="PANTHER" id="PTHR48081:SF8">
    <property type="entry name" value="ALPHA_BETA HYDROLASE FOLD-3 DOMAIN-CONTAINING PROTEIN-RELATED"/>
    <property type="match status" value="1"/>
</dbReference>